<feature type="coiled-coil region" evidence="1">
    <location>
        <begin position="103"/>
        <end position="134"/>
    </location>
</feature>
<dbReference type="Proteomes" id="UP000076842">
    <property type="component" value="Unassembled WGS sequence"/>
</dbReference>
<organism evidence="3 4">
    <name type="scientific">Calocera cornea HHB12733</name>
    <dbReference type="NCBI Taxonomy" id="1353952"/>
    <lineage>
        <taxon>Eukaryota</taxon>
        <taxon>Fungi</taxon>
        <taxon>Dikarya</taxon>
        <taxon>Basidiomycota</taxon>
        <taxon>Agaricomycotina</taxon>
        <taxon>Dacrymycetes</taxon>
        <taxon>Dacrymycetales</taxon>
        <taxon>Dacrymycetaceae</taxon>
        <taxon>Calocera</taxon>
    </lineage>
</organism>
<evidence type="ECO:0000256" key="2">
    <source>
        <dbReference type="SAM" id="MobiDB-lite"/>
    </source>
</evidence>
<evidence type="ECO:0000313" key="4">
    <source>
        <dbReference type="Proteomes" id="UP000076842"/>
    </source>
</evidence>
<reference evidence="3 4" key="1">
    <citation type="journal article" date="2016" name="Mol. Biol. Evol.">
        <title>Comparative Genomics of Early-Diverging Mushroom-Forming Fungi Provides Insights into the Origins of Lignocellulose Decay Capabilities.</title>
        <authorList>
            <person name="Nagy L.G."/>
            <person name="Riley R."/>
            <person name="Tritt A."/>
            <person name="Adam C."/>
            <person name="Daum C."/>
            <person name="Floudas D."/>
            <person name="Sun H."/>
            <person name="Yadav J.S."/>
            <person name="Pangilinan J."/>
            <person name="Larsson K.H."/>
            <person name="Matsuura K."/>
            <person name="Barry K."/>
            <person name="Labutti K."/>
            <person name="Kuo R."/>
            <person name="Ohm R.A."/>
            <person name="Bhattacharya S.S."/>
            <person name="Shirouzu T."/>
            <person name="Yoshinaga Y."/>
            <person name="Martin F.M."/>
            <person name="Grigoriev I.V."/>
            <person name="Hibbett D.S."/>
        </authorList>
    </citation>
    <scope>NUCLEOTIDE SEQUENCE [LARGE SCALE GENOMIC DNA]</scope>
    <source>
        <strain evidence="3 4">HHB12733</strain>
    </source>
</reference>
<feature type="compositionally biased region" description="Acidic residues" evidence="2">
    <location>
        <begin position="274"/>
        <end position="293"/>
    </location>
</feature>
<evidence type="ECO:0000313" key="3">
    <source>
        <dbReference type="EMBL" id="KZT54830.1"/>
    </source>
</evidence>
<feature type="region of interest" description="Disordered" evidence="2">
    <location>
        <begin position="271"/>
        <end position="293"/>
    </location>
</feature>
<gene>
    <name evidence="3" type="ORF">CALCODRAFT_510495</name>
</gene>
<proteinExistence type="predicted"/>
<keyword evidence="1" id="KW-0175">Coiled coil</keyword>
<keyword evidence="4" id="KW-1185">Reference proteome</keyword>
<evidence type="ECO:0000256" key="1">
    <source>
        <dbReference type="SAM" id="Coils"/>
    </source>
</evidence>
<dbReference type="AlphaFoldDB" id="A0A165EGM9"/>
<accession>A0A165EGM9</accession>
<dbReference type="InParanoid" id="A0A165EGM9"/>
<protein>
    <submittedName>
        <fullName evidence="3">Uncharacterized protein</fullName>
    </submittedName>
</protein>
<dbReference type="EMBL" id="KV424006">
    <property type="protein sequence ID" value="KZT54830.1"/>
    <property type="molecule type" value="Genomic_DNA"/>
</dbReference>
<sequence length="293" mass="33326">MSDLYIYLLANVVDETAPFTFKASDLELVAVEPSVVPPAVMSSRYPYAELSFFAIDDGRYSLVGQQWMLLKWFISKHSAKLHAANERGRLRMELGWLADLRAIPNAHLNLDRLIKEAQEERDEIRASLYTMRQRINDDLDVVRAKRNQRITKDYRSGIPKFNALTTAITYALLQDLSGNIETVRGIVDRPQPNPLTLNGMQVSVLGQIADGRSREAQAKIRKYFKIKHESFSMKRKIDVLRWNDTLLGNEIDLWHHATSGLLTACGSLHFSDSSDSDSESTEDTEAEDIDDEH</sequence>
<name>A0A165EGM9_9BASI</name>